<dbReference type="Gene3D" id="1.20.1250.20">
    <property type="entry name" value="MFS general substrate transporter like domains"/>
    <property type="match status" value="2"/>
</dbReference>
<dbReference type="Proteomes" id="UP000799428">
    <property type="component" value="Unassembled WGS sequence"/>
</dbReference>
<reference evidence="6" key="1">
    <citation type="journal article" date="2020" name="Stud. Mycol.">
        <title>101 Dothideomycetes genomes: a test case for predicting lifestyles and emergence of pathogens.</title>
        <authorList>
            <person name="Haridas S."/>
            <person name="Albert R."/>
            <person name="Binder M."/>
            <person name="Bloem J."/>
            <person name="Labutti K."/>
            <person name="Salamov A."/>
            <person name="Andreopoulos B."/>
            <person name="Baker S."/>
            <person name="Barry K."/>
            <person name="Bills G."/>
            <person name="Bluhm B."/>
            <person name="Cannon C."/>
            <person name="Castanera R."/>
            <person name="Culley D."/>
            <person name="Daum C."/>
            <person name="Ezra D."/>
            <person name="Gonzalez J."/>
            <person name="Henrissat B."/>
            <person name="Kuo A."/>
            <person name="Liang C."/>
            <person name="Lipzen A."/>
            <person name="Lutzoni F."/>
            <person name="Magnuson J."/>
            <person name="Mondo S."/>
            <person name="Nolan M."/>
            <person name="Ohm R."/>
            <person name="Pangilinan J."/>
            <person name="Park H.-J."/>
            <person name="Ramirez L."/>
            <person name="Alfaro M."/>
            <person name="Sun H."/>
            <person name="Tritt A."/>
            <person name="Yoshinaga Y."/>
            <person name="Zwiers L.-H."/>
            <person name="Turgeon B."/>
            <person name="Goodwin S."/>
            <person name="Spatafora J."/>
            <person name="Crous P."/>
            <person name="Grigoriev I."/>
        </authorList>
    </citation>
    <scope>NUCLEOTIDE SEQUENCE</scope>
    <source>
        <strain evidence="6">CBS 279.74</strain>
    </source>
</reference>
<dbReference type="GO" id="GO:0022857">
    <property type="term" value="F:transmembrane transporter activity"/>
    <property type="evidence" value="ECO:0007669"/>
    <property type="project" value="InterPro"/>
</dbReference>
<dbReference type="AlphaFoldDB" id="A0A6G1KE37"/>
<proteinExistence type="inferred from homology"/>
<feature type="domain" description="Major facilitator superfamily (MFS) profile" evidence="5">
    <location>
        <begin position="336"/>
        <end position="527"/>
    </location>
</feature>
<feature type="transmembrane region" description="Helical" evidence="4">
    <location>
        <begin position="132"/>
        <end position="152"/>
    </location>
</feature>
<evidence type="ECO:0000313" key="6">
    <source>
        <dbReference type="EMBL" id="KAF2711040.1"/>
    </source>
</evidence>
<evidence type="ECO:0000313" key="7">
    <source>
        <dbReference type="Proteomes" id="UP000799428"/>
    </source>
</evidence>
<protein>
    <submittedName>
        <fullName evidence="6">MFS general substrate transporter</fullName>
    </submittedName>
</protein>
<keyword evidence="4" id="KW-1133">Transmembrane helix</keyword>
<feature type="transmembrane region" description="Helical" evidence="4">
    <location>
        <begin position="261"/>
        <end position="282"/>
    </location>
</feature>
<feature type="transmembrane region" description="Helical" evidence="4">
    <location>
        <begin position="228"/>
        <end position="249"/>
    </location>
</feature>
<accession>A0A6G1KE37</accession>
<dbReference type="PROSITE" id="PS50850">
    <property type="entry name" value="MFS"/>
    <property type="match status" value="1"/>
</dbReference>
<feature type="region of interest" description="Disordered" evidence="3">
    <location>
        <begin position="94"/>
        <end position="114"/>
    </location>
</feature>
<gene>
    <name evidence="6" type="ORF">K504DRAFT_532753</name>
</gene>
<keyword evidence="7" id="KW-1185">Reference proteome</keyword>
<evidence type="ECO:0000256" key="2">
    <source>
        <dbReference type="ARBA" id="ARBA00006727"/>
    </source>
</evidence>
<feature type="transmembrane region" description="Helical" evidence="4">
    <location>
        <begin position="204"/>
        <end position="222"/>
    </location>
</feature>
<organism evidence="6 7">
    <name type="scientific">Pleomassaria siparia CBS 279.74</name>
    <dbReference type="NCBI Taxonomy" id="1314801"/>
    <lineage>
        <taxon>Eukaryota</taxon>
        <taxon>Fungi</taxon>
        <taxon>Dikarya</taxon>
        <taxon>Ascomycota</taxon>
        <taxon>Pezizomycotina</taxon>
        <taxon>Dothideomycetes</taxon>
        <taxon>Pleosporomycetidae</taxon>
        <taxon>Pleosporales</taxon>
        <taxon>Pleomassariaceae</taxon>
        <taxon>Pleomassaria</taxon>
    </lineage>
</organism>
<keyword evidence="4" id="KW-0472">Membrane</keyword>
<name>A0A6G1KE37_9PLEO</name>
<feature type="transmembrane region" description="Helical" evidence="4">
    <location>
        <begin position="503"/>
        <end position="523"/>
    </location>
</feature>
<feature type="transmembrane region" description="Helical" evidence="4">
    <location>
        <begin position="336"/>
        <end position="353"/>
    </location>
</feature>
<dbReference type="SUPFAM" id="SSF103473">
    <property type="entry name" value="MFS general substrate transporter"/>
    <property type="match status" value="1"/>
</dbReference>
<dbReference type="PANTHER" id="PTHR11360:SF287">
    <property type="entry name" value="MFS MONOCARBOXYLATE TRANSPORTER"/>
    <property type="match status" value="1"/>
</dbReference>
<dbReference type="Pfam" id="PF07690">
    <property type="entry name" value="MFS_1"/>
    <property type="match status" value="1"/>
</dbReference>
<evidence type="ECO:0000259" key="5">
    <source>
        <dbReference type="PROSITE" id="PS50850"/>
    </source>
</evidence>
<feature type="transmembrane region" description="Helical" evidence="4">
    <location>
        <begin position="294"/>
        <end position="315"/>
    </location>
</feature>
<dbReference type="InterPro" id="IPR020846">
    <property type="entry name" value="MFS_dom"/>
</dbReference>
<dbReference type="InterPro" id="IPR036259">
    <property type="entry name" value="MFS_trans_sf"/>
</dbReference>
<dbReference type="InterPro" id="IPR050327">
    <property type="entry name" value="Proton-linked_MCT"/>
</dbReference>
<comment type="similarity">
    <text evidence="2">Belongs to the major facilitator superfamily. Monocarboxylate porter (TC 2.A.1.13) family.</text>
</comment>
<dbReference type="PANTHER" id="PTHR11360">
    <property type="entry name" value="MONOCARBOXYLATE TRANSPORTER"/>
    <property type="match status" value="1"/>
</dbReference>
<comment type="subcellular location">
    <subcellularLocation>
        <location evidence="1">Membrane</location>
        <topology evidence="1">Multi-pass membrane protein</topology>
    </subcellularLocation>
</comment>
<feature type="transmembrane region" description="Helical" evidence="4">
    <location>
        <begin position="428"/>
        <end position="450"/>
    </location>
</feature>
<feature type="transmembrane region" description="Helical" evidence="4">
    <location>
        <begin position="373"/>
        <end position="393"/>
    </location>
</feature>
<feature type="transmembrane region" description="Helical" evidence="4">
    <location>
        <begin position="172"/>
        <end position="192"/>
    </location>
</feature>
<feature type="transmembrane region" description="Helical" evidence="4">
    <location>
        <begin position="400"/>
        <end position="422"/>
    </location>
</feature>
<dbReference type="InterPro" id="IPR011701">
    <property type="entry name" value="MFS"/>
</dbReference>
<evidence type="ECO:0000256" key="1">
    <source>
        <dbReference type="ARBA" id="ARBA00004141"/>
    </source>
</evidence>
<dbReference type="OrthoDB" id="2213137at2759"/>
<sequence>MEISAHLSRLNVDLGKLQEPLITSKECGLFSISTIVDTGNLPVVHRRIIFYHTAVESSLQRLPPTKVIARNIPRQLLLFLKTFTNLMPQQNTSAEVTTSMPPNQPSEDLELETGPTFSDQTSTLPPIDGGSAAWRLLLAAFVFEALLWGFPLSFGVFQEYYAHLPKFRGNPYISIVGTSASGISYLGAPVVLPLIRRWSRYRTQMILIGWPLCIAGLVAGSFADQLGILILTQGVMYGVGFIIFYYPILTMVDEFWVRRRGMAYGLLCSASGVSGAVTPLVLQATLRRFGHRATLRGVAVGLVVLTGPLIPLLRGRVRQQHDVSLRTDWSFLKKRLFWIYSVSNLLMGMGFFFPSLYLPSYASSIGLGATQGALLLTLMSISQVAGQFTFGYFSDKKMPLDALITVSLLVAATATLSAWGLARSLLPLIFFVLLYGFFGAGYTALWARMVSTISEEPSASQAMFGLFCCGKGIGNVLAGPIGAGLLRWSNEASGYGHGMYEAVVLFTGVCLLLSASSLTTIHFRLKG</sequence>
<dbReference type="EMBL" id="MU005768">
    <property type="protein sequence ID" value="KAF2711040.1"/>
    <property type="molecule type" value="Genomic_DNA"/>
</dbReference>
<evidence type="ECO:0000256" key="3">
    <source>
        <dbReference type="SAM" id="MobiDB-lite"/>
    </source>
</evidence>
<keyword evidence="4" id="KW-0812">Transmembrane</keyword>
<dbReference type="GO" id="GO:0016020">
    <property type="term" value="C:membrane"/>
    <property type="evidence" value="ECO:0007669"/>
    <property type="project" value="UniProtKB-SubCell"/>
</dbReference>
<feature type="transmembrane region" description="Helical" evidence="4">
    <location>
        <begin position="462"/>
        <end position="483"/>
    </location>
</feature>
<evidence type="ECO:0000256" key="4">
    <source>
        <dbReference type="SAM" id="Phobius"/>
    </source>
</evidence>